<accession>A0A6J6EEQ8</accession>
<protein>
    <submittedName>
        <fullName evidence="2">Unannotated protein</fullName>
    </submittedName>
</protein>
<feature type="transmembrane region" description="Helical" evidence="1">
    <location>
        <begin position="366"/>
        <end position="386"/>
    </location>
</feature>
<keyword evidence="1" id="KW-0812">Transmembrane</keyword>
<dbReference type="EMBL" id="CAEZTD010000133">
    <property type="protein sequence ID" value="CAB4571568.1"/>
    <property type="molecule type" value="Genomic_DNA"/>
</dbReference>
<dbReference type="AlphaFoldDB" id="A0A6J6EEQ8"/>
<evidence type="ECO:0000313" key="2">
    <source>
        <dbReference type="EMBL" id="CAB4571568.1"/>
    </source>
</evidence>
<proteinExistence type="predicted"/>
<name>A0A6J6EEQ8_9ZZZZ</name>
<evidence type="ECO:0000256" key="1">
    <source>
        <dbReference type="SAM" id="Phobius"/>
    </source>
</evidence>
<dbReference type="NCBIfam" id="TIGR01167">
    <property type="entry name" value="LPXTG_anchor"/>
    <property type="match status" value="1"/>
</dbReference>
<keyword evidence="1" id="KW-1133">Transmembrane helix</keyword>
<keyword evidence="1" id="KW-0472">Membrane</keyword>
<sequence length="392" mass="40118">MRVSRVSKGVLAGVAAVSLALGVSPAFAYDVPSSWSESGLKPVVAEVGSYSWSVDGLGTVNRTGTLQVSKPTGGTVHKAYLMAAQVRDEAKPTLGSPSTVLLNGSAVTFELESLDPGTSSGDFNNYFGDVTSLVKSTLDAASVGVTNITIDEGVTETNPSDPTDVTPLIEGTALMVIWNDPAVDVSTIIVAFGNSNPAGDNFSLAFDALTSPQLEDLQLSIGDSYSYQLPGDSPGDGTQASSITVNGQTMADAAGGFDDCLVDGEGADPSLHWDCNDGALLSVGGVGDNSANPTLPAPDPIGNQPDDELYSLSPFVQVGSTSIEVQTLNPSSDDNVFFAAFNLKHIIATLLSNELPNTGTDARATGIIGAIASLIVAAGAVAFVSARRRGRA</sequence>
<gene>
    <name evidence="2" type="ORF">UFOPK1591_01328</name>
</gene>
<organism evidence="2">
    <name type="scientific">freshwater metagenome</name>
    <dbReference type="NCBI Taxonomy" id="449393"/>
    <lineage>
        <taxon>unclassified sequences</taxon>
        <taxon>metagenomes</taxon>
        <taxon>ecological metagenomes</taxon>
    </lineage>
</organism>
<reference evidence="2" key="1">
    <citation type="submission" date="2020-05" db="EMBL/GenBank/DDBJ databases">
        <authorList>
            <person name="Chiriac C."/>
            <person name="Salcher M."/>
            <person name="Ghai R."/>
            <person name="Kavagutti S V."/>
        </authorList>
    </citation>
    <scope>NUCLEOTIDE SEQUENCE</scope>
</reference>